<evidence type="ECO:0000313" key="1">
    <source>
        <dbReference type="EMBL" id="QDX92449.1"/>
    </source>
</evidence>
<dbReference type="Proteomes" id="UP000319432">
    <property type="component" value="Chromosome"/>
</dbReference>
<sequence>MSKKKRDFKPSQSQKRLLNLLNIEYDPELDYDAVGDLLVSHGFPKNGLPYDTHSSKVKKWSDEKLFMMAIKEKLMREEHDMVWVWCAVCNNYHEYKKEH</sequence>
<name>A0A518V651_BRELA</name>
<proteinExistence type="predicted"/>
<accession>A0A518V651</accession>
<evidence type="ECO:0000313" key="2">
    <source>
        <dbReference type="Proteomes" id="UP000319432"/>
    </source>
</evidence>
<gene>
    <name evidence="1" type="ORF">EEL30_08985</name>
</gene>
<protein>
    <submittedName>
        <fullName evidence="1">Uncharacterized protein</fullName>
    </submittedName>
</protein>
<keyword evidence="2" id="KW-1185">Reference proteome</keyword>
<reference evidence="1 2" key="1">
    <citation type="submission" date="2018-11" db="EMBL/GenBank/DDBJ databases">
        <title>Phylogenetic determinants of toxin gene distribution in genomes of Brevibacillus laterosporus.</title>
        <authorList>
            <person name="Glare T.R."/>
            <person name="Durrant A."/>
            <person name="Berry C."/>
            <person name="Palma L."/>
            <person name="Ormskirk M."/>
            <person name="Cox M.O."/>
        </authorList>
    </citation>
    <scope>NUCLEOTIDE SEQUENCE [LARGE SCALE GENOMIC DNA]</scope>
    <source>
        <strain evidence="1 2">1821L</strain>
    </source>
</reference>
<dbReference type="OrthoDB" id="9932427at2"/>
<dbReference type="AlphaFoldDB" id="A0A518V651"/>
<dbReference type="EMBL" id="CP033464">
    <property type="protein sequence ID" value="QDX92449.1"/>
    <property type="molecule type" value="Genomic_DNA"/>
</dbReference>
<organism evidence="1 2">
    <name type="scientific">Brevibacillus laterosporus</name>
    <name type="common">Bacillus laterosporus</name>
    <dbReference type="NCBI Taxonomy" id="1465"/>
    <lineage>
        <taxon>Bacteria</taxon>
        <taxon>Bacillati</taxon>
        <taxon>Bacillota</taxon>
        <taxon>Bacilli</taxon>
        <taxon>Bacillales</taxon>
        <taxon>Paenibacillaceae</taxon>
        <taxon>Brevibacillus</taxon>
    </lineage>
</organism>